<dbReference type="OrthoDB" id="2357318at2759"/>
<gene>
    <name evidence="1" type="ORF">Malapachy_3319</name>
</gene>
<name>A0A0N0RSP0_9BASI</name>
<dbReference type="RefSeq" id="XP_017993585.1">
    <property type="nucleotide sequence ID" value="XM_018137792.1"/>
</dbReference>
<evidence type="ECO:0000313" key="2">
    <source>
        <dbReference type="Proteomes" id="UP000037751"/>
    </source>
</evidence>
<reference evidence="1 2" key="1">
    <citation type="submission" date="2015-07" db="EMBL/GenBank/DDBJ databases">
        <title>Draft Genome Sequence of Malassezia furfur CBS1878 and Malassezia pachydermatis CBS1879.</title>
        <authorList>
            <person name="Triana S."/>
            <person name="Ohm R."/>
            <person name="Gonzalez A."/>
            <person name="DeCock H."/>
            <person name="Restrepo S."/>
            <person name="Celis A."/>
        </authorList>
    </citation>
    <scope>NUCLEOTIDE SEQUENCE [LARGE SCALE GENOMIC DNA]</scope>
    <source>
        <strain evidence="1 2">CBS 1879</strain>
    </source>
</reference>
<dbReference type="Proteomes" id="UP000037751">
    <property type="component" value="Unassembled WGS sequence"/>
</dbReference>
<comment type="caution">
    <text evidence="1">The sequence shown here is derived from an EMBL/GenBank/DDBJ whole genome shotgun (WGS) entry which is preliminary data.</text>
</comment>
<dbReference type="STRING" id="77020.A0A0N0RSP0"/>
<dbReference type="InterPro" id="IPR055334">
    <property type="entry name" value="PEX8-like"/>
</dbReference>
<dbReference type="PANTHER" id="PTHR39214">
    <property type="entry name" value="MICROBODY (PEROXISOME) BIOGENESIS PROTEIN PEROXIN 8 (EUROFUNG)"/>
    <property type="match status" value="1"/>
</dbReference>
<dbReference type="AlphaFoldDB" id="A0A0N0RSP0"/>
<dbReference type="GeneID" id="28729668"/>
<keyword evidence="2" id="KW-1185">Reference proteome</keyword>
<proteinExistence type="predicted"/>
<organism evidence="1 2">
    <name type="scientific">Malassezia pachydermatis</name>
    <dbReference type="NCBI Taxonomy" id="77020"/>
    <lineage>
        <taxon>Eukaryota</taxon>
        <taxon>Fungi</taxon>
        <taxon>Dikarya</taxon>
        <taxon>Basidiomycota</taxon>
        <taxon>Ustilaginomycotina</taxon>
        <taxon>Malasseziomycetes</taxon>
        <taxon>Malasseziales</taxon>
        <taxon>Malasseziaceae</taxon>
        <taxon>Malassezia</taxon>
    </lineage>
</organism>
<evidence type="ECO:0000313" key="1">
    <source>
        <dbReference type="EMBL" id="KOS15953.1"/>
    </source>
</evidence>
<dbReference type="VEuPathDB" id="FungiDB:Malapachy_3319"/>
<dbReference type="PANTHER" id="PTHR39214:SF1">
    <property type="entry name" value="MICROBODY (PEROXISOME) BIOGENESIS PROTEIN PEROXIN 8 (EUROFUNG)"/>
    <property type="match status" value="1"/>
</dbReference>
<protein>
    <submittedName>
        <fullName evidence="1">Uncharacterized protein</fullName>
    </submittedName>
</protein>
<accession>A0A0N0RSP0</accession>
<sequence>MSWPRSVVRSPGFSFQAAMASTSLTSSSDAAYQTLRRLLLAPPANRQHIELLDRNALYGSIGHYLSAMALVNVTEFAAALVTSPALWTPPSDVSQHTRDAVERANGIAQALSFAVSERMSLITKVLRRRSPRSAPKELKDWVKAVLDGVHTGMSYPGARSSLAQLAMLTGLVQGIAHERKKRTKSKARSPLSFRLRKLAAMLDPVWASALEPVLTPDKTWEAEFGAANVAVRTAALTLAAGVVDLLPETAMQAVSDTAWIDSALPLLLDIFEARGMQDTLFHDAHPRADGLLLLPKGSVSEQWCLRVQSHPLFAHAGPLSRLISAPLRRLGATMSAMDYASFLCDHPQATLPHLLVASEALNMAWTTSPLANVPADQIAEESRALTTDLWHVFKTYLFSVTLLLDAVANTVVEQCPSPAEVYPPGSTGSRSEVLQRDWPAMPTSNTPAPYLLVLAATLRIFGMLYWITSTFSMDGFESYRVVFYSALDVLSRDAEACTQLVSTMADELLQRYDDVPGGRSAKDTSFGQRIHATFFLLVVEQLASELPDTMIDHLVLPMCRPYLEDTRFQDAFESAHSVVLALYAAQAPRTKALTPFYVQLLLDCFPAQLNATQLEAALSTVVESLSDRSDSLAWWCIEQVDEALSAAQAQHKEDIAHTLGICLAALVPHVNLVLLRALLTKISARILELPAASPPRVRLVERVHESLSDMDAATRSEAMHWWLEQSSLFTEGM</sequence>
<dbReference type="EMBL" id="LGAV01000001">
    <property type="protein sequence ID" value="KOS15953.1"/>
    <property type="molecule type" value="Genomic_DNA"/>
</dbReference>